<keyword evidence="2" id="KW-1185">Reference proteome</keyword>
<organism evidence="1 2">
    <name type="scientific">Vaccinium darrowii</name>
    <dbReference type="NCBI Taxonomy" id="229202"/>
    <lineage>
        <taxon>Eukaryota</taxon>
        <taxon>Viridiplantae</taxon>
        <taxon>Streptophyta</taxon>
        <taxon>Embryophyta</taxon>
        <taxon>Tracheophyta</taxon>
        <taxon>Spermatophyta</taxon>
        <taxon>Magnoliopsida</taxon>
        <taxon>eudicotyledons</taxon>
        <taxon>Gunneridae</taxon>
        <taxon>Pentapetalae</taxon>
        <taxon>asterids</taxon>
        <taxon>Ericales</taxon>
        <taxon>Ericaceae</taxon>
        <taxon>Vaccinioideae</taxon>
        <taxon>Vaccinieae</taxon>
        <taxon>Vaccinium</taxon>
    </lineage>
</organism>
<dbReference type="Proteomes" id="UP000828048">
    <property type="component" value="Chromosome 2"/>
</dbReference>
<accession>A0ACB7WZW8</accession>
<dbReference type="EMBL" id="CM037152">
    <property type="protein sequence ID" value="KAH7834024.1"/>
    <property type="molecule type" value="Genomic_DNA"/>
</dbReference>
<sequence length="987" mass="111168">MGRKKMVESVERRISVTDKDFKDYEAEAAYFASPKSLDDCGEQDLICKRQNSLNSDDDSSSTQQGKHNRSKMGRKKVAERRMSVSLNLCVEQGLFAKKEQAREEALSEIVKAFTRSTKHEIAKKKFATIMLRCLNSVKKGSSKEICLATKAIGLLAMILGPGDATNELFEESLSTYSQLLSFQADSVNVLECLAIVTLVGAEDFSDTERSMKVIWQLVCPDLGSNISSNEASTPVLAAAISAWSFLLTTIDGRQLDHKYWQGVVSYFLNLLHEGESVRALCIEALAVILEKGCVEKFSAEAYKAFMHSFDNEQNTISEYDARLKVPKLFEEELRLKTSTHICGNSLKFSTLAQSIKFKFMKQFLGDGFKAHMMENEFLQQVFDFKVKEAPNGPEIYVPENEEVNVRYFSHDIRKDKCKQKFERSPNSMVSKARTQLMKKYRVIAQCLDNPLKPQYGGGIVGNPELDHGMKGWTTFGDAQIEQKVSKGGNNFIVAHHRNQPHDSFSQKFYLEKEKFYTFSAWLQVSEQDAEVAAIFKTQSGYEHAGWVDAKPGCWSMLKGGLTVNASGPADLYFESKNTSVEIWADSISLQPFSEKEWRSHQQHSIEKARKTSVKLVAVDAKGNPIPNATLSITQTNGGFPFGCAISDQILYNTGYQNWFKSKFKYTVFENEMKWTNTEPVRGRVDYSVPDAMLRFTAQNGISVRGHNVLWDDKMFVPGWAQYLSPKDLRFAVDDRVNSLVRRYAGKVISWDVVNENLHFNFYESVFGKYASAQLYSKVHGIDFATTLYLNEFNTIEEPGDGASSPDKYLGKIRELRFGGYNGPLGIGLQGHFRFPNLPYMRATIDKLASTGLPIWLSEVDVQSGPYQAAYLEQVLREGHGHPSVRGIIVWSAWRPQGCYRMCLTDNNFRNLPTGDVVDKLIREWGIYPEGGVTDSNGRFEARLFHGDYKVTVNHPNINGSSVVSKSFEVGPVDEAEKKIVVHVKVSA</sequence>
<gene>
    <name evidence="1" type="ORF">Vadar_012039</name>
</gene>
<comment type="caution">
    <text evidence="1">The sequence shown here is derived from an EMBL/GenBank/DDBJ whole genome shotgun (WGS) entry which is preliminary data.</text>
</comment>
<evidence type="ECO:0000313" key="1">
    <source>
        <dbReference type="EMBL" id="KAH7834024.1"/>
    </source>
</evidence>
<proteinExistence type="predicted"/>
<protein>
    <submittedName>
        <fullName evidence="1">Uncharacterized protein</fullName>
    </submittedName>
</protein>
<reference evidence="1 2" key="1">
    <citation type="journal article" date="2021" name="Hortic Res">
        <title>High-quality reference genome and annotation aids understanding of berry development for evergreen blueberry (Vaccinium darrowii).</title>
        <authorList>
            <person name="Yu J."/>
            <person name="Hulse-Kemp A.M."/>
            <person name="Babiker E."/>
            <person name="Staton M."/>
        </authorList>
    </citation>
    <scope>NUCLEOTIDE SEQUENCE [LARGE SCALE GENOMIC DNA]</scope>
    <source>
        <strain evidence="2">cv. NJ 8807/NJ 8810</strain>
        <tissue evidence="1">Young leaf</tissue>
    </source>
</reference>
<evidence type="ECO:0000313" key="2">
    <source>
        <dbReference type="Proteomes" id="UP000828048"/>
    </source>
</evidence>
<name>A0ACB7WZW8_9ERIC</name>